<dbReference type="Proteomes" id="UP001165080">
    <property type="component" value="Unassembled WGS sequence"/>
</dbReference>
<organism evidence="2 3">
    <name type="scientific">Pleodorina starrii</name>
    <dbReference type="NCBI Taxonomy" id="330485"/>
    <lineage>
        <taxon>Eukaryota</taxon>
        <taxon>Viridiplantae</taxon>
        <taxon>Chlorophyta</taxon>
        <taxon>core chlorophytes</taxon>
        <taxon>Chlorophyceae</taxon>
        <taxon>CS clade</taxon>
        <taxon>Chlamydomonadales</taxon>
        <taxon>Volvocaceae</taxon>
        <taxon>Pleodorina</taxon>
    </lineage>
</organism>
<evidence type="ECO:0000313" key="2">
    <source>
        <dbReference type="EMBL" id="GLC47579.1"/>
    </source>
</evidence>
<evidence type="ECO:0000313" key="3">
    <source>
        <dbReference type="Proteomes" id="UP001165080"/>
    </source>
</evidence>
<feature type="region of interest" description="Disordered" evidence="1">
    <location>
        <begin position="100"/>
        <end position="134"/>
    </location>
</feature>
<name>A0A9W6EWG7_9CHLO</name>
<feature type="compositionally biased region" description="Acidic residues" evidence="1">
    <location>
        <begin position="313"/>
        <end position="322"/>
    </location>
</feature>
<gene>
    <name evidence="2" type="primary">PLEST004544</name>
    <name evidence="2" type="ORF">PLESTB_000003300</name>
</gene>
<feature type="compositionally biased region" description="Basic residues" evidence="1">
    <location>
        <begin position="367"/>
        <end position="377"/>
    </location>
</feature>
<feature type="region of interest" description="Disordered" evidence="1">
    <location>
        <begin position="301"/>
        <end position="377"/>
    </location>
</feature>
<feature type="compositionally biased region" description="Polar residues" evidence="1">
    <location>
        <begin position="1"/>
        <end position="14"/>
    </location>
</feature>
<reference evidence="2 3" key="1">
    <citation type="journal article" date="2023" name="Commun. Biol.">
        <title>Reorganization of the ancestral sex-determining regions during the evolution of trioecy in Pleodorina starrii.</title>
        <authorList>
            <person name="Takahashi K."/>
            <person name="Suzuki S."/>
            <person name="Kawai-Toyooka H."/>
            <person name="Yamamoto K."/>
            <person name="Hamaji T."/>
            <person name="Ootsuki R."/>
            <person name="Yamaguchi H."/>
            <person name="Kawachi M."/>
            <person name="Higashiyama T."/>
            <person name="Nozaki H."/>
        </authorList>
    </citation>
    <scope>NUCLEOTIDE SEQUENCE [LARGE SCALE GENOMIC DNA]</scope>
    <source>
        <strain evidence="2 3">NIES-4479</strain>
    </source>
</reference>
<evidence type="ECO:0000256" key="1">
    <source>
        <dbReference type="SAM" id="MobiDB-lite"/>
    </source>
</evidence>
<feature type="region of interest" description="Disordered" evidence="1">
    <location>
        <begin position="1"/>
        <end position="22"/>
    </location>
</feature>
<protein>
    <submittedName>
        <fullName evidence="2">Uncharacterized protein</fullName>
    </submittedName>
</protein>
<comment type="caution">
    <text evidence="2">The sequence shown here is derived from an EMBL/GenBank/DDBJ whole genome shotgun (WGS) entry which is preliminary data.</text>
</comment>
<dbReference type="EMBL" id="BRXU01000001">
    <property type="protein sequence ID" value="GLC47579.1"/>
    <property type="molecule type" value="Genomic_DNA"/>
</dbReference>
<dbReference type="OrthoDB" id="552543at2759"/>
<proteinExistence type="predicted"/>
<dbReference type="AlphaFoldDB" id="A0A9W6EWG7"/>
<feature type="compositionally biased region" description="Basic and acidic residues" evidence="1">
    <location>
        <begin position="100"/>
        <end position="119"/>
    </location>
</feature>
<sequence>MVSTPKSKEQQSGTDARLRAKRPNNFYAALNTWWRDQHEKTGERPKVDEVRQWYADNAVTAWPIPELRPSLEEVEKTAKGLRTKDKVKVYFRAYRKACKEKRATGETRHRGQRAARSDLDGAQANGDAAMEEDVSPVVSRPLGAGPSVGAPVAAAPRVEINRPLIAALHRVMAIMNSASRSAAQQQCSPAPASPAQLPNMPLDANAAATVLRLSSLLRGPNAAPAPVHITSEAAAAPAASPVPVHITSPVAASTAAAPAPLRVTSAVAASAAAAPTALPASLHVTSAAAAAAQRCGYGHGRSARPASLYDSDSGSDSEELTDREDRDRMCADRGVATASGSPSPECEPLGAQQQQWEQQEQEEQHHGHYHRHHSHYQQHRQAPFSPLPLPVAAYWYAYTYWYAVGWCTRRNITGSFNVGPLDWLP</sequence>
<accession>A0A9W6EWG7</accession>
<keyword evidence="3" id="KW-1185">Reference proteome</keyword>